<name>A0A061DIF4_THECC</name>
<dbReference type="EMBL" id="CM001879">
    <property type="protein sequence ID" value="EOX91641.1"/>
    <property type="molecule type" value="Genomic_DNA"/>
</dbReference>
<sequence length="95" mass="10632">MRIKFVWKKTGDLSPLDRQTADWRRLLASAKRRGRGQAKEGGRVGPTKVCSFYVSFAPTGMPMVRSLSASVLAVICLSVPPYFYCEFISDIRITS</sequence>
<evidence type="ECO:0000313" key="2">
    <source>
        <dbReference type="Proteomes" id="UP000026915"/>
    </source>
</evidence>
<accession>A0A061DIF4</accession>
<organism evidence="1 2">
    <name type="scientific">Theobroma cacao</name>
    <name type="common">Cacao</name>
    <name type="synonym">Cocoa</name>
    <dbReference type="NCBI Taxonomy" id="3641"/>
    <lineage>
        <taxon>Eukaryota</taxon>
        <taxon>Viridiplantae</taxon>
        <taxon>Streptophyta</taxon>
        <taxon>Embryophyta</taxon>
        <taxon>Tracheophyta</taxon>
        <taxon>Spermatophyta</taxon>
        <taxon>Magnoliopsida</taxon>
        <taxon>eudicotyledons</taxon>
        <taxon>Gunneridae</taxon>
        <taxon>Pentapetalae</taxon>
        <taxon>rosids</taxon>
        <taxon>malvids</taxon>
        <taxon>Malvales</taxon>
        <taxon>Malvaceae</taxon>
        <taxon>Byttnerioideae</taxon>
        <taxon>Theobroma</taxon>
    </lineage>
</organism>
<dbReference type="HOGENOM" id="CLU_2376982_0_0_1"/>
<protein>
    <submittedName>
        <fullName evidence="1">Uncharacterized protein</fullName>
    </submittedName>
</protein>
<dbReference type="AlphaFoldDB" id="A0A061DIF4"/>
<dbReference type="Proteomes" id="UP000026915">
    <property type="component" value="Chromosome 1"/>
</dbReference>
<proteinExistence type="predicted"/>
<evidence type="ECO:0000313" key="1">
    <source>
        <dbReference type="EMBL" id="EOX91641.1"/>
    </source>
</evidence>
<gene>
    <name evidence="1" type="ORF">TCM_000765</name>
</gene>
<reference evidence="1 2" key="1">
    <citation type="journal article" date="2013" name="Genome Biol.">
        <title>The genome sequence of the most widely cultivated cacao type and its use to identify candidate genes regulating pod color.</title>
        <authorList>
            <person name="Motamayor J.C."/>
            <person name="Mockaitis K."/>
            <person name="Schmutz J."/>
            <person name="Haiminen N."/>
            <person name="Iii D.L."/>
            <person name="Cornejo O."/>
            <person name="Findley S.D."/>
            <person name="Zheng P."/>
            <person name="Utro F."/>
            <person name="Royaert S."/>
            <person name="Saski C."/>
            <person name="Jenkins J."/>
            <person name="Podicheti R."/>
            <person name="Zhao M."/>
            <person name="Scheffler B.E."/>
            <person name="Stack J.C."/>
            <person name="Feltus F.A."/>
            <person name="Mustiga G.M."/>
            <person name="Amores F."/>
            <person name="Phillips W."/>
            <person name="Marelli J.P."/>
            <person name="May G.D."/>
            <person name="Shapiro H."/>
            <person name="Ma J."/>
            <person name="Bustamante C.D."/>
            <person name="Schnell R.J."/>
            <person name="Main D."/>
            <person name="Gilbert D."/>
            <person name="Parida L."/>
            <person name="Kuhn D.N."/>
        </authorList>
    </citation>
    <scope>NUCLEOTIDE SEQUENCE [LARGE SCALE GENOMIC DNA]</scope>
    <source>
        <strain evidence="2">cv. Matina 1-6</strain>
    </source>
</reference>
<dbReference type="InParanoid" id="A0A061DIF4"/>
<dbReference type="Gramene" id="EOX91641">
    <property type="protein sequence ID" value="EOX91641"/>
    <property type="gene ID" value="TCM_000765"/>
</dbReference>
<keyword evidence="2" id="KW-1185">Reference proteome</keyword>